<dbReference type="AlphaFoldDB" id="A0A848M0A9"/>
<keyword evidence="2" id="KW-1185">Reference proteome</keyword>
<gene>
    <name evidence="1" type="ORF">HG543_49405</name>
</gene>
<reference evidence="1 2" key="1">
    <citation type="submission" date="2020-04" db="EMBL/GenBank/DDBJ databases">
        <title>Draft genome of Pyxidicoccus fallax type strain.</title>
        <authorList>
            <person name="Whitworth D.E."/>
        </authorList>
    </citation>
    <scope>NUCLEOTIDE SEQUENCE [LARGE SCALE GENOMIC DNA]</scope>
    <source>
        <strain evidence="1 2">DSM 14698</strain>
    </source>
</reference>
<evidence type="ECO:0000313" key="1">
    <source>
        <dbReference type="EMBL" id="NMO22824.1"/>
    </source>
</evidence>
<accession>A0A848M0A9</accession>
<dbReference type="SUPFAM" id="SSF69304">
    <property type="entry name" value="Tricorn protease N-terminal domain"/>
    <property type="match status" value="1"/>
</dbReference>
<organism evidence="1 2">
    <name type="scientific">Pyxidicoccus fallax</name>
    <dbReference type="NCBI Taxonomy" id="394095"/>
    <lineage>
        <taxon>Bacteria</taxon>
        <taxon>Pseudomonadati</taxon>
        <taxon>Myxococcota</taxon>
        <taxon>Myxococcia</taxon>
        <taxon>Myxococcales</taxon>
        <taxon>Cystobacterineae</taxon>
        <taxon>Myxococcaceae</taxon>
        <taxon>Pyxidicoccus</taxon>
    </lineage>
</organism>
<dbReference type="RefSeq" id="WP_169351948.1">
    <property type="nucleotide sequence ID" value="NZ_JABBJJ010000480.1"/>
</dbReference>
<comment type="caution">
    <text evidence="1">The sequence shown here is derived from an EMBL/GenBank/DDBJ whole genome shotgun (WGS) entry which is preliminary data.</text>
</comment>
<sequence>MRPGTYRRFDLRTGEERVWRTHDIWCSTGEFEGLSPSRRTLYFIEGSTYFGNTRLYEYSLDRDEVREIKIAAISDVLDISSDGGTLLVRTGQLFQAYNVDTGELARVELVDVSGAWVLDLRD</sequence>
<name>A0A848M0A9_9BACT</name>
<protein>
    <submittedName>
        <fullName evidence="1">Uncharacterized protein</fullName>
    </submittedName>
</protein>
<proteinExistence type="predicted"/>
<dbReference type="Proteomes" id="UP000518300">
    <property type="component" value="Unassembled WGS sequence"/>
</dbReference>
<dbReference type="EMBL" id="JABBJJ010000480">
    <property type="protein sequence ID" value="NMO22824.1"/>
    <property type="molecule type" value="Genomic_DNA"/>
</dbReference>
<evidence type="ECO:0000313" key="2">
    <source>
        <dbReference type="Proteomes" id="UP000518300"/>
    </source>
</evidence>